<name>A0A420DJC0_9RHOB</name>
<evidence type="ECO:0008006" key="4">
    <source>
        <dbReference type="Google" id="ProtNLM"/>
    </source>
</evidence>
<organism evidence="2 3">
    <name type="scientific">Sulfitobacter guttiformis</name>
    <dbReference type="NCBI Taxonomy" id="74349"/>
    <lineage>
        <taxon>Bacteria</taxon>
        <taxon>Pseudomonadati</taxon>
        <taxon>Pseudomonadota</taxon>
        <taxon>Alphaproteobacteria</taxon>
        <taxon>Rhodobacterales</taxon>
        <taxon>Roseobacteraceae</taxon>
        <taxon>Sulfitobacter</taxon>
    </lineage>
</organism>
<keyword evidence="3" id="KW-1185">Reference proteome</keyword>
<keyword evidence="1" id="KW-0732">Signal</keyword>
<reference evidence="2 3" key="1">
    <citation type="submission" date="2018-09" db="EMBL/GenBank/DDBJ databases">
        <title>Genomic Encyclopedia of Archaeal and Bacterial Type Strains, Phase II (KMG-II): from individual species to whole genera.</title>
        <authorList>
            <person name="Goeker M."/>
        </authorList>
    </citation>
    <scope>NUCLEOTIDE SEQUENCE [LARGE SCALE GENOMIC DNA]</scope>
    <source>
        <strain evidence="2 3">DSM 11458</strain>
    </source>
</reference>
<gene>
    <name evidence="2" type="ORF">C8N30_3442</name>
</gene>
<dbReference type="Proteomes" id="UP000284407">
    <property type="component" value="Unassembled WGS sequence"/>
</dbReference>
<dbReference type="RefSeq" id="WP_156949537.1">
    <property type="nucleotide sequence ID" value="NZ_RAQK01000002.1"/>
</dbReference>
<comment type="caution">
    <text evidence="2">The sequence shown here is derived from an EMBL/GenBank/DDBJ whole genome shotgun (WGS) entry which is preliminary data.</text>
</comment>
<evidence type="ECO:0000256" key="1">
    <source>
        <dbReference type="SAM" id="SignalP"/>
    </source>
</evidence>
<feature type="chain" id="PRO_5019279145" description="Chitin binding peritrophin-A-like protein" evidence="1">
    <location>
        <begin position="22"/>
        <end position="51"/>
    </location>
</feature>
<dbReference type="PROSITE" id="PS51257">
    <property type="entry name" value="PROKAR_LIPOPROTEIN"/>
    <property type="match status" value="1"/>
</dbReference>
<dbReference type="STRING" id="1443111.Z949_1033"/>
<evidence type="ECO:0000313" key="2">
    <source>
        <dbReference type="EMBL" id="RKE94317.1"/>
    </source>
</evidence>
<protein>
    <recommendedName>
        <fullName evidence="4">Chitin binding peritrophin-A-like protein</fullName>
    </recommendedName>
</protein>
<evidence type="ECO:0000313" key="3">
    <source>
        <dbReference type="Proteomes" id="UP000284407"/>
    </source>
</evidence>
<dbReference type="EMBL" id="RAQK01000002">
    <property type="protein sequence ID" value="RKE94317.1"/>
    <property type="molecule type" value="Genomic_DNA"/>
</dbReference>
<proteinExistence type="predicted"/>
<accession>A0A420DJC0</accession>
<dbReference type="AlphaFoldDB" id="A0A420DJC0"/>
<feature type="signal peptide" evidence="1">
    <location>
        <begin position="1"/>
        <end position="21"/>
    </location>
</feature>
<sequence length="51" mass="5262">MKMKIALATATLLLLPTLSMAAGCNYDKQAMSCAQGSVYDSASKSCVATTT</sequence>